<dbReference type="AlphaFoldDB" id="A0AAU2A2E0"/>
<sequence length="170" mass="18452">MSAIEETDAARTAGKDTRGGLQPSGAASTHTVVAAFMPHLPYADAVHAELVEWELHPEALEAGVRAGGPGGRELFLRLVWPAGHEDLAESVRPDGLTLAWTHITGWSVHTLDETRLLDVDEFVAPAVLAEYVLHLAEHGLEHDWAPEDPARWEYALVVEIACILLDEGGR</sequence>
<feature type="region of interest" description="Disordered" evidence="1">
    <location>
        <begin position="1"/>
        <end position="25"/>
    </location>
</feature>
<evidence type="ECO:0000313" key="2">
    <source>
        <dbReference type="EMBL" id="WTT17828.1"/>
    </source>
</evidence>
<protein>
    <submittedName>
        <fullName evidence="2">Uncharacterized protein</fullName>
    </submittedName>
</protein>
<accession>A0AAU2A2E0</accession>
<name>A0AAU2A2E0_9ACTN</name>
<organism evidence="2">
    <name type="scientific">Streptomyces sp. NBC_00093</name>
    <dbReference type="NCBI Taxonomy" id="2975649"/>
    <lineage>
        <taxon>Bacteria</taxon>
        <taxon>Bacillati</taxon>
        <taxon>Actinomycetota</taxon>
        <taxon>Actinomycetes</taxon>
        <taxon>Kitasatosporales</taxon>
        <taxon>Streptomycetaceae</taxon>
        <taxon>Streptomyces</taxon>
    </lineage>
</organism>
<evidence type="ECO:0000256" key="1">
    <source>
        <dbReference type="SAM" id="MobiDB-lite"/>
    </source>
</evidence>
<reference evidence="2" key="1">
    <citation type="submission" date="2022-10" db="EMBL/GenBank/DDBJ databases">
        <title>The complete genomes of actinobacterial strains from the NBC collection.</title>
        <authorList>
            <person name="Joergensen T.S."/>
            <person name="Alvarez Arevalo M."/>
            <person name="Sterndorff E.B."/>
            <person name="Faurdal D."/>
            <person name="Vuksanovic O."/>
            <person name="Mourched A.-S."/>
            <person name="Charusanti P."/>
            <person name="Shaw S."/>
            <person name="Blin K."/>
            <person name="Weber T."/>
        </authorList>
    </citation>
    <scope>NUCLEOTIDE SEQUENCE</scope>
    <source>
        <strain evidence="2">NBC_00093</strain>
    </source>
</reference>
<proteinExistence type="predicted"/>
<gene>
    <name evidence="2" type="ORF">OHA22_20910</name>
</gene>
<dbReference type="EMBL" id="CP108222">
    <property type="protein sequence ID" value="WTT17828.1"/>
    <property type="molecule type" value="Genomic_DNA"/>
</dbReference>